<keyword evidence="1" id="KW-0449">Lipoprotein</keyword>
<dbReference type="KEGG" id="siv:SSIL_0544"/>
<sequence>MYPYYTNGIFTYPLSASYPKPFSQYTAPLRHFLTQKQSYLDQRCISKNESDYMAMNRLLWMEHVNWTRMTITSIVFHLPDLPFVQKRLLQNATDLGNCLRPFYGDQIADHYAKLIQDHLVIAAELVTAAVKGDTNTVNAKEKEWYKNADDIVLFLSNINPYLRKDDLQEMFYKHLELTENEAVTMIQKNYQADIEAFDQIETEALAMSDMIASAIVMQFYYRFRCPTILIQNHFGKANFE</sequence>
<dbReference type="EMBL" id="AP012157">
    <property type="protein sequence ID" value="BAK14967.1"/>
    <property type="molecule type" value="Genomic_DNA"/>
</dbReference>
<dbReference type="STRING" id="1002809.SSIL_0544"/>
<dbReference type="PATRIC" id="fig|1002809.3.peg.551"/>
<evidence type="ECO:0000313" key="2">
    <source>
        <dbReference type="Proteomes" id="UP000006691"/>
    </source>
</evidence>
<evidence type="ECO:0000313" key="1">
    <source>
        <dbReference type="EMBL" id="BAK14967.1"/>
    </source>
</evidence>
<dbReference type="RefSeq" id="WP_014822636.1">
    <property type="nucleotide sequence ID" value="NC_018065.1"/>
</dbReference>
<organism evidence="1 2">
    <name type="scientific">Solibacillus silvestris (strain StLB046)</name>
    <name type="common">Bacillus silvestris</name>
    <dbReference type="NCBI Taxonomy" id="1002809"/>
    <lineage>
        <taxon>Bacteria</taxon>
        <taxon>Bacillati</taxon>
        <taxon>Bacillota</taxon>
        <taxon>Bacilli</taxon>
        <taxon>Bacillales</taxon>
        <taxon>Caryophanaceae</taxon>
        <taxon>Solibacillus</taxon>
    </lineage>
</organism>
<reference evidence="2" key="1">
    <citation type="submission" date="2011-04" db="EMBL/GenBank/DDBJ databases">
        <title>Genome sequence of Solibacillus silvestris StLB046.</title>
        <authorList>
            <person name="Morohoshi T."/>
            <person name="Someya N."/>
            <person name="Ikeda T."/>
        </authorList>
    </citation>
    <scope>NUCLEOTIDE SEQUENCE [LARGE SCALE GENOMIC DNA]</scope>
    <source>
        <strain evidence="2">StLB046</strain>
    </source>
</reference>
<protein>
    <submittedName>
        <fullName evidence="1">Predicted periplasmic lipoprotein</fullName>
    </submittedName>
</protein>
<dbReference type="AlphaFoldDB" id="F2F8M6"/>
<proteinExistence type="predicted"/>
<accession>F2F8M6</accession>
<dbReference type="eggNOG" id="COG1388">
    <property type="taxonomic scope" value="Bacteria"/>
</dbReference>
<dbReference type="Proteomes" id="UP000006691">
    <property type="component" value="Chromosome"/>
</dbReference>
<keyword evidence="2" id="KW-1185">Reference proteome</keyword>
<reference evidence="1 2" key="2">
    <citation type="journal article" date="2012" name="J. Biosci. Bioeng.">
        <title>Complete genome sequence and characterization of the N-acylhomoserine lactone-degrading gene of the potato leaf-associated Solibacillus silvestris.</title>
        <authorList>
            <person name="Morohoshi T."/>
            <person name="Tominaga Y."/>
            <person name="Someya N."/>
            <person name="Ikeda T."/>
        </authorList>
    </citation>
    <scope>NUCLEOTIDE SEQUENCE [LARGE SCALE GENOMIC DNA]</scope>
    <source>
        <strain evidence="1 2">StLB046</strain>
    </source>
</reference>
<gene>
    <name evidence="1" type="ordered locus">SSIL_0544</name>
</gene>
<dbReference type="HOGENOM" id="CLU_092699_0_0_9"/>
<name>F2F8M6_SOLSS</name>